<dbReference type="Proteomes" id="UP000024635">
    <property type="component" value="Unassembled WGS sequence"/>
</dbReference>
<keyword evidence="3" id="KW-1185">Reference proteome</keyword>
<evidence type="ECO:0000256" key="1">
    <source>
        <dbReference type="SAM" id="MobiDB-lite"/>
    </source>
</evidence>
<reference evidence="3" key="1">
    <citation type="journal article" date="2015" name="Nat. Genet.">
        <title>The genome and transcriptome of the zoonotic hookworm Ancylostoma ceylanicum identify infection-specific gene families.</title>
        <authorList>
            <person name="Schwarz E.M."/>
            <person name="Hu Y."/>
            <person name="Antoshechkin I."/>
            <person name="Miller M.M."/>
            <person name="Sternberg P.W."/>
            <person name="Aroian R.V."/>
        </authorList>
    </citation>
    <scope>NUCLEOTIDE SEQUENCE</scope>
    <source>
        <strain evidence="3">HY135</strain>
    </source>
</reference>
<sequence length="109" mass="12071">MGTDVKFLRRSSRANLGVGFAKDDLIEYVVFLVELLQVLISGADLSPHVQKSGNYRSKNPSVNARKSSKLTECCSAKECLSDRLRCSLERARLGKDIEYGNAVHVYSSC</sequence>
<protein>
    <submittedName>
        <fullName evidence="2">Uncharacterized protein</fullName>
    </submittedName>
</protein>
<gene>
    <name evidence="2" type="primary">Acey_s0202.g1799</name>
    <name evidence="2" type="ORF">Y032_0202g1799</name>
</gene>
<evidence type="ECO:0000313" key="2">
    <source>
        <dbReference type="EMBL" id="EYB91801.1"/>
    </source>
</evidence>
<feature type="compositionally biased region" description="Polar residues" evidence="1">
    <location>
        <begin position="49"/>
        <end position="65"/>
    </location>
</feature>
<comment type="caution">
    <text evidence="2">The sequence shown here is derived from an EMBL/GenBank/DDBJ whole genome shotgun (WGS) entry which is preliminary data.</text>
</comment>
<dbReference type="AlphaFoldDB" id="A0A016SN37"/>
<organism evidence="2 3">
    <name type="scientific">Ancylostoma ceylanicum</name>
    <dbReference type="NCBI Taxonomy" id="53326"/>
    <lineage>
        <taxon>Eukaryota</taxon>
        <taxon>Metazoa</taxon>
        <taxon>Ecdysozoa</taxon>
        <taxon>Nematoda</taxon>
        <taxon>Chromadorea</taxon>
        <taxon>Rhabditida</taxon>
        <taxon>Rhabditina</taxon>
        <taxon>Rhabditomorpha</taxon>
        <taxon>Strongyloidea</taxon>
        <taxon>Ancylostomatidae</taxon>
        <taxon>Ancylostomatinae</taxon>
        <taxon>Ancylostoma</taxon>
    </lineage>
</organism>
<name>A0A016SN37_9BILA</name>
<dbReference type="EMBL" id="JARK01001538">
    <property type="protein sequence ID" value="EYB91801.1"/>
    <property type="molecule type" value="Genomic_DNA"/>
</dbReference>
<accession>A0A016SN37</accession>
<proteinExistence type="predicted"/>
<feature type="region of interest" description="Disordered" evidence="1">
    <location>
        <begin position="47"/>
        <end position="70"/>
    </location>
</feature>
<evidence type="ECO:0000313" key="3">
    <source>
        <dbReference type="Proteomes" id="UP000024635"/>
    </source>
</evidence>